<keyword evidence="2 6" id="KW-0349">Heme</keyword>
<dbReference type="Proteomes" id="UP000323257">
    <property type="component" value="Unassembled WGS sequence"/>
</dbReference>
<dbReference type="GO" id="GO:0009055">
    <property type="term" value="F:electron transfer activity"/>
    <property type="evidence" value="ECO:0007669"/>
    <property type="project" value="InterPro"/>
</dbReference>
<evidence type="ECO:0000259" key="9">
    <source>
        <dbReference type="PROSITE" id="PS51007"/>
    </source>
</evidence>
<evidence type="ECO:0000256" key="4">
    <source>
        <dbReference type="ARBA" id="ARBA00022982"/>
    </source>
</evidence>
<dbReference type="RefSeq" id="WP_148927747.1">
    <property type="nucleotide sequence ID" value="NZ_VNHS01000001.1"/>
</dbReference>
<evidence type="ECO:0000256" key="6">
    <source>
        <dbReference type="PROSITE-ProRule" id="PRU00433"/>
    </source>
</evidence>
<dbReference type="InterPro" id="IPR036909">
    <property type="entry name" value="Cyt_c-like_dom_sf"/>
</dbReference>
<evidence type="ECO:0000313" key="11">
    <source>
        <dbReference type="Proteomes" id="UP000323257"/>
    </source>
</evidence>
<protein>
    <submittedName>
        <fullName evidence="10">Cytochrome c551</fullName>
    </submittedName>
</protein>
<gene>
    <name evidence="10" type="ORF">BCM02_101835</name>
</gene>
<dbReference type="PROSITE" id="PS51257">
    <property type="entry name" value="PROKAR_LIPOPROTEIN"/>
    <property type="match status" value="1"/>
</dbReference>
<feature type="chain" id="PRO_5039495553" evidence="8">
    <location>
        <begin position="22"/>
        <end position="129"/>
    </location>
</feature>
<accession>A0A5S5CJM5</accession>
<dbReference type="PROSITE" id="PS51007">
    <property type="entry name" value="CYTC"/>
    <property type="match status" value="1"/>
</dbReference>
<dbReference type="InterPro" id="IPR051811">
    <property type="entry name" value="Cytochrome_c550/c551-like"/>
</dbReference>
<evidence type="ECO:0000256" key="2">
    <source>
        <dbReference type="ARBA" id="ARBA00022617"/>
    </source>
</evidence>
<dbReference type="PANTHER" id="PTHR37823:SF4">
    <property type="entry name" value="MENAQUINOL-CYTOCHROME C REDUCTASE CYTOCHROME B_C SUBUNIT"/>
    <property type="match status" value="1"/>
</dbReference>
<feature type="region of interest" description="Disordered" evidence="7">
    <location>
        <begin position="24"/>
        <end position="47"/>
    </location>
</feature>
<dbReference type="GO" id="GO:0046872">
    <property type="term" value="F:metal ion binding"/>
    <property type="evidence" value="ECO:0007669"/>
    <property type="project" value="UniProtKB-KW"/>
</dbReference>
<dbReference type="Gene3D" id="1.10.760.10">
    <property type="entry name" value="Cytochrome c-like domain"/>
    <property type="match status" value="1"/>
</dbReference>
<feature type="signal peptide" evidence="8">
    <location>
        <begin position="1"/>
        <end position="21"/>
    </location>
</feature>
<dbReference type="EMBL" id="VNHS01000001">
    <property type="protein sequence ID" value="TYP79714.1"/>
    <property type="molecule type" value="Genomic_DNA"/>
</dbReference>
<keyword evidence="5 6" id="KW-0408">Iron</keyword>
<evidence type="ECO:0000256" key="1">
    <source>
        <dbReference type="ARBA" id="ARBA00022448"/>
    </source>
</evidence>
<evidence type="ECO:0000256" key="8">
    <source>
        <dbReference type="SAM" id="SignalP"/>
    </source>
</evidence>
<keyword evidence="4" id="KW-0249">Electron transport</keyword>
<dbReference type="PANTHER" id="PTHR37823">
    <property type="entry name" value="CYTOCHROME C-553-LIKE"/>
    <property type="match status" value="1"/>
</dbReference>
<evidence type="ECO:0000313" key="10">
    <source>
        <dbReference type="EMBL" id="TYP79714.1"/>
    </source>
</evidence>
<keyword evidence="3 6" id="KW-0479">Metal-binding</keyword>
<proteinExistence type="predicted"/>
<dbReference type="SUPFAM" id="SSF46626">
    <property type="entry name" value="Cytochrome c"/>
    <property type="match status" value="1"/>
</dbReference>
<dbReference type="Pfam" id="PF13442">
    <property type="entry name" value="Cytochrome_CBB3"/>
    <property type="match status" value="1"/>
</dbReference>
<dbReference type="InterPro" id="IPR009056">
    <property type="entry name" value="Cyt_c-like_dom"/>
</dbReference>
<name>A0A5S5CJM5_9BACL</name>
<reference evidence="10 11" key="1">
    <citation type="submission" date="2019-07" db="EMBL/GenBank/DDBJ databases">
        <title>Genomic Encyclopedia of Type Strains, Phase III (KMG-III): the genomes of soil and plant-associated and newly described type strains.</title>
        <authorList>
            <person name="Whitman W."/>
        </authorList>
    </citation>
    <scope>NUCLEOTIDE SEQUENCE [LARGE SCALE GENOMIC DNA]</scope>
    <source>
        <strain evidence="10 11">BL24</strain>
    </source>
</reference>
<comment type="caution">
    <text evidence="10">The sequence shown here is derived from an EMBL/GenBank/DDBJ whole genome shotgun (WGS) entry which is preliminary data.</text>
</comment>
<evidence type="ECO:0000256" key="7">
    <source>
        <dbReference type="SAM" id="MobiDB-lite"/>
    </source>
</evidence>
<keyword evidence="1" id="KW-0813">Transport</keyword>
<keyword evidence="8" id="KW-0732">Signal</keyword>
<dbReference type="AlphaFoldDB" id="A0A5S5CJM5"/>
<keyword evidence="11" id="KW-1185">Reference proteome</keyword>
<organism evidence="10 11">
    <name type="scientific">Paenibacillus methanolicus</name>
    <dbReference type="NCBI Taxonomy" id="582686"/>
    <lineage>
        <taxon>Bacteria</taxon>
        <taxon>Bacillati</taxon>
        <taxon>Bacillota</taxon>
        <taxon>Bacilli</taxon>
        <taxon>Bacillales</taxon>
        <taxon>Paenibacillaceae</taxon>
        <taxon>Paenibacillus</taxon>
    </lineage>
</organism>
<evidence type="ECO:0000256" key="3">
    <source>
        <dbReference type="ARBA" id="ARBA00022723"/>
    </source>
</evidence>
<feature type="domain" description="Cytochrome c" evidence="9">
    <location>
        <begin position="52"/>
        <end position="129"/>
    </location>
</feature>
<dbReference type="OrthoDB" id="7933886at2"/>
<sequence length="129" mass="13554">MKHAKLLILLLAFGLIISGCGGNNDNTGTDTGTTTEEGATGNAGTTTNAGAATTLKVEEIYKANCVSCHAVDLKGNMGPNSNLQQVGSRRTLEEIHNQITNGGNGMMAFKGTLSEEEIHALSEWLYAKK</sequence>
<dbReference type="GO" id="GO:0020037">
    <property type="term" value="F:heme binding"/>
    <property type="evidence" value="ECO:0007669"/>
    <property type="project" value="InterPro"/>
</dbReference>
<evidence type="ECO:0000256" key="5">
    <source>
        <dbReference type="ARBA" id="ARBA00023004"/>
    </source>
</evidence>